<name>A0A8S1QPS3_PARPR</name>
<accession>A0A8S1QPS3</accession>
<gene>
    <name evidence="1" type="ORF">PPRIM_AZ9-3.1.T2090003</name>
</gene>
<protein>
    <submittedName>
        <fullName evidence="1">Uncharacterized protein</fullName>
    </submittedName>
</protein>
<reference evidence="1" key="1">
    <citation type="submission" date="2021-01" db="EMBL/GenBank/DDBJ databases">
        <authorList>
            <consortium name="Genoscope - CEA"/>
            <person name="William W."/>
        </authorList>
    </citation>
    <scope>NUCLEOTIDE SEQUENCE</scope>
</reference>
<organism evidence="1 2">
    <name type="scientific">Paramecium primaurelia</name>
    <dbReference type="NCBI Taxonomy" id="5886"/>
    <lineage>
        <taxon>Eukaryota</taxon>
        <taxon>Sar</taxon>
        <taxon>Alveolata</taxon>
        <taxon>Ciliophora</taxon>
        <taxon>Intramacronucleata</taxon>
        <taxon>Oligohymenophorea</taxon>
        <taxon>Peniculida</taxon>
        <taxon>Parameciidae</taxon>
        <taxon>Paramecium</taxon>
    </lineage>
</organism>
<sequence length="107" mass="12447">MQKTTVLDQITSQIKYSHFNNINQIKLPSNLSFQLAIKRLSQILRYFSQNSNEPCSEYFLSVQQIILSNNAQTIKIIMSSAQSEKGQDLKFTYSKAFNLEHQVYLEH</sequence>
<dbReference type="Proteomes" id="UP000688137">
    <property type="component" value="Unassembled WGS sequence"/>
</dbReference>
<evidence type="ECO:0000313" key="1">
    <source>
        <dbReference type="EMBL" id="CAD8117763.1"/>
    </source>
</evidence>
<dbReference type="EMBL" id="CAJJDM010000218">
    <property type="protein sequence ID" value="CAD8117763.1"/>
    <property type="molecule type" value="Genomic_DNA"/>
</dbReference>
<proteinExistence type="predicted"/>
<dbReference type="AlphaFoldDB" id="A0A8S1QPS3"/>
<comment type="caution">
    <text evidence="1">The sequence shown here is derived from an EMBL/GenBank/DDBJ whole genome shotgun (WGS) entry which is preliminary data.</text>
</comment>
<evidence type="ECO:0000313" key="2">
    <source>
        <dbReference type="Proteomes" id="UP000688137"/>
    </source>
</evidence>
<keyword evidence="2" id="KW-1185">Reference proteome</keyword>